<evidence type="ECO:0000256" key="1">
    <source>
        <dbReference type="SAM" id="SignalP"/>
    </source>
</evidence>
<dbReference type="Proteomes" id="UP000887560">
    <property type="component" value="Unplaced"/>
</dbReference>
<reference evidence="3" key="1">
    <citation type="submission" date="2022-11" db="UniProtKB">
        <authorList>
            <consortium name="WormBaseParasite"/>
        </authorList>
    </citation>
    <scope>IDENTIFICATION</scope>
</reference>
<name>A0A915NX45_9BILA</name>
<keyword evidence="2" id="KW-1185">Reference proteome</keyword>
<evidence type="ECO:0000313" key="3">
    <source>
        <dbReference type="WBParaSite" id="scf7180000421573.g7245"/>
    </source>
</evidence>
<feature type="signal peptide" evidence="1">
    <location>
        <begin position="1"/>
        <end position="15"/>
    </location>
</feature>
<evidence type="ECO:0000313" key="2">
    <source>
        <dbReference type="Proteomes" id="UP000887560"/>
    </source>
</evidence>
<sequence>MFVLALCAKFVPFECVGLCEWVEADGGEGGGGGGGGGGCTLSSHYSAFRGLRTYMSGFVLNDQS</sequence>
<proteinExistence type="predicted"/>
<organism evidence="2 3">
    <name type="scientific">Meloidogyne floridensis</name>
    <dbReference type="NCBI Taxonomy" id="298350"/>
    <lineage>
        <taxon>Eukaryota</taxon>
        <taxon>Metazoa</taxon>
        <taxon>Ecdysozoa</taxon>
        <taxon>Nematoda</taxon>
        <taxon>Chromadorea</taxon>
        <taxon>Rhabditida</taxon>
        <taxon>Tylenchina</taxon>
        <taxon>Tylenchomorpha</taxon>
        <taxon>Tylenchoidea</taxon>
        <taxon>Meloidogynidae</taxon>
        <taxon>Meloidogyninae</taxon>
        <taxon>Meloidogyne</taxon>
    </lineage>
</organism>
<feature type="chain" id="PRO_5037599492" evidence="1">
    <location>
        <begin position="16"/>
        <end position="64"/>
    </location>
</feature>
<dbReference type="WBParaSite" id="scf7180000421573.g7245">
    <property type="protein sequence ID" value="scf7180000421573.g7245"/>
    <property type="gene ID" value="scf7180000421573.g7245"/>
</dbReference>
<protein>
    <submittedName>
        <fullName evidence="3">Secreted protein</fullName>
    </submittedName>
</protein>
<keyword evidence="1" id="KW-0732">Signal</keyword>
<dbReference type="AlphaFoldDB" id="A0A915NX45"/>
<accession>A0A915NX45</accession>